<evidence type="ECO:0000256" key="8">
    <source>
        <dbReference type="ARBA" id="ARBA00025923"/>
    </source>
</evidence>
<dbReference type="KEGG" id="vah:G7081_04045"/>
<dbReference type="SMART" id="SM00382">
    <property type="entry name" value="AAA"/>
    <property type="match status" value="1"/>
</dbReference>
<evidence type="ECO:0000256" key="5">
    <source>
        <dbReference type="ARBA" id="ARBA00022829"/>
    </source>
</evidence>
<evidence type="ECO:0000256" key="2">
    <source>
        <dbReference type="ARBA" id="ARBA00006474"/>
    </source>
</evidence>
<dbReference type="SUPFAM" id="SSF52540">
    <property type="entry name" value="P-loop containing nucleoside triphosphate hydrolases"/>
    <property type="match status" value="1"/>
</dbReference>
<evidence type="ECO:0000256" key="12">
    <source>
        <dbReference type="SAM" id="Phobius"/>
    </source>
</evidence>
<evidence type="ECO:0000256" key="9">
    <source>
        <dbReference type="PROSITE-ProRule" id="PRU00289"/>
    </source>
</evidence>
<gene>
    <name evidence="14" type="ORF">G7081_04045</name>
</gene>
<evidence type="ECO:0000256" key="11">
    <source>
        <dbReference type="SAM" id="MobiDB-lite"/>
    </source>
</evidence>
<dbReference type="GO" id="GO:0005524">
    <property type="term" value="F:ATP binding"/>
    <property type="evidence" value="ECO:0007669"/>
    <property type="project" value="UniProtKB-UniRule"/>
</dbReference>
<feature type="transmembrane region" description="Helical" evidence="12">
    <location>
        <begin position="26"/>
        <end position="44"/>
    </location>
</feature>
<dbReference type="Pfam" id="PF01580">
    <property type="entry name" value="FtsK_SpoIIIE"/>
    <property type="match status" value="1"/>
</dbReference>
<dbReference type="GO" id="GO:0007059">
    <property type="term" value="P:chromosome segregation"/>
    <property type="evidence" value="ECO:0007669"/>
    <property type="project" value="UniProtKB-KW"/>
</dbReference>
<organism evidence="14 15">
    <name type="scientific">Vagococcus coleopterorum</name>
    <dbReference type="NCBI Taxonomy" id="2714946"/>
    <lineage>
        <taxon>Bacteria</taxon>
        <taxon>Bacillati</taxon>
        <taxon>Bacillota</taxon>
        <taxon>Bacilli</taxon>
        <taxon>Lactobacillales</taxon>
        <taxon>Enterococcaceae</taxon>
        <taxon>Vagococcus</taxon>
    </lineage>
</organism>
<feature type="compositionally biased region" description="Acidic residues" evidence="11">
    <location>
        <begin position="289"/>
        <end position="300"/>
    </location>
</feature>
<dbReference type="InterPro" id="IPR027417">
    <property type="entry name" value="P-loop_NTPase"/>
</dbReference>
<keyword evidence="10" id="KW-0175">Coiled coil</keyword>
<dbReference type="PANTHER" id="PTHR22683">
    <property type="entry name" value="SPORULATION PROTEIN RELATED"/>
    <property type="match status" value="1"/>
</dbReference>
<evidence type="ECO:0000313" key="14">
    <source>
        <dbReference type="EMBL" id="QIL46298.1"/>
    </source>
</evidence>
<dbReference type="PANTHER" id="PTHR22683:SF41">
    <property type="entry name" value="DNA TRANSLOCASE FTSK"/>
    <property type="match status" value="1"/>
</dbReference>
<sequence length="804" mass="87512">MATKKGNKTKLTKKQQAAQQAQQDQLMNVITGVVLVLIGVFGIFKLGFLGTAITNLLRIIVGNAYPVLGILLIAYGVYIMFKGRKITIPNKKIAVGLTLLFLSVLVFMHALLFRTRIADNPNVFGMTWELLLSDLKNNVISEPVGGGLIGAVLYKVIHFLVSQVGAYIVSVIVFGIGLAMTLDVKWAQVVELVQGIWGKLNHSFAEKQEARAIKNEQRAKEREAIELEIAQRELTEANQLKQDAILAEGKDYPFSTLAEEEVAQAPLEIDTYQSQYDDKPTLSIVPDEPAMEDTSDEVEDDGVDLDFDIPQETENRDYVLPPSTLLNEIPLTDQSDEYKSIEHNVGVLEQTFKSFGVDAKVVRASLGPSVTKYEIQPAVGVKVSKIVSLTDDLALALAAKDIRMEAPIPGKSLIGIEVPNNTVSMVSFRDIIEAQPKSASNLLEVPLGRDISGSVVSADLAKMPHMLIAGSTGSGKSVCINGIITSILMRAKPHEVKLMMIDPKMVELNVYNGIPHLLTPVVTNPRKAAQALHKVVGEMESRYEMFAASGVRNITGYNEMVAKHNEKDGGNRPILPFIVVIVDELADLMMVASNEVEDAIIRLAQMARAAGIHMILATQRPSVDVITGIIKANVPSRIAFAVSSGTDSRTIIDSNGAEKLLGRGDMLFLPMGQNKPTRVQGAFISDSEVEDLVAFVTDQQGADYREDMMPTDEPEGGTAGDGSDLDELFEEAVACVVHEGKASASLLQRRFRIGYNRAARLVDQMEDMGVVGPSEGSKGRKILKSAVPEEPTNQVEESPNDLPF</sequence>
<dbReference type="InterPro" id="IPR041027">
    <property type="entry name" value="FtsK_alpha"/>
</dbReference>
<dbReference type="InterPro" id="IPR036390">
    <property type="entry name" value="WH_DNA-bd_sf"/>
</dbReference>
<comment type="subcellular location">
    <subcellularLocation>
        <location evidence="1">Membrane</location>
        <topology evidence="1">Multi-pass membrane protein</topology>
    </subcellularLocation>
</comment>
<keyword evidence="6 9" id="KW-0067">ATP-binding</keyword>
<dbReference type="EMBL" id="CP049886">
    <property type="protein sequence ID" value="QIL46298.1"/>
    <property type="molecule type" value="Genomic_DNA"/>
</dbReference>
<feature type="transmembrane region" description="Helical" evidence="12">
    <location>
        <begin position="164"/>
        <end position="182"/>
    </location>
</feature>
<comment type="subunit">
    <text evidence="8">Homohexamer. Forms a ring that surrounds DNA.</text>
</comment>
<dbReference type="SMART" id="SM00843">
    <property type="entry name" value="Ftsk_gamma"/>
    <property type="match status" value="1"/>
</dbReference>
<reference evidence="14 15" key="1">
    <citation type="submission" date="2020-03" db="EMBL/GenBank/DDBJ databases">
        <title>Vagococcus sp. nov., isolated from beetles.</title>
        <authorList>
            <person name="Hyun D.-W."/>
            <person name="Bae J.-W."/>
        </authorList>
    </citation>
    <scope>NUCLEOTIDE SEQUENCE [LARGE SCALE GENOMIC DNA]</scope>
    <source>
        <strain evidence="14 15">HDW17A</strain>
    </source>
</reference>
<feature type="coiled-coil region" evidence="10">
    <location>
        <begin position="210"/>
        <end position="247"/>
    </location>
</feature>
<dbReference type="InterPro" id="IPR018541">
    <property type="entry name" value="Ftsk_gamma"/>
</dbReference>
<dbReference type="InterPro" id="IPR050206">
    <property type="entry name" value="FtsK/SpoIIIE/SftA"/>
</dbReference>
<keyword evidence="12" id="KW-1133">Transmembrane helix</keyword>
<dbReference type="GO" id="GO:0016020">
    <property type="term" value="C:membrane"/>
    <property type="evidence" value="ECO:0007669"/>
    <property type="project" value="UniProtKB-SubCell"/>
</dbReference>
<evidence type="ECO:0000256" key="4">
    <source>
        <dbReference type="ARBA" id="ARBA00022741"/>
    </source>
</evidence>
<feature type="region of interest" description="Disordered" evidence="11">
    <location>
        <begin position="279"/>
        <end position="300"/>
    </location>
</feature>
<dbReference type="RefSeq" id="WP_166007637.1">
    <property type="nucleotide sequence ID" value="NZ_CP049886.1"/>
</dbReference>
<keyword evidence="15" id="KW-1185">Reference proteome</keyword>
<evidence type="ECO:0000256" key="6">
    <source>
        <dbReference type="ARBA" id="ARBA00022840"/>
    </source>
</evidence>
<keyword evidence="7" id="KW-0238">DNA-binding</keyword>
<feature type="region of interest" description="Disordered" evidence="11">
    <location>
        <begin position="770"/>
        <end position="804"/>
    </location>
</feature>
<dbReference type="GO" id="GO:0003677">
    <property type="term" value="F:DNA binding"/>
    <property type="evidence" value="ECO:0007669"/>
    <property type="project" value="UniProtKB-KW"/>
</dbReference>
<comment type="similarity">
    <text evidence="2">Belongs to the FtsK/SpoIIIE/SftA family.</text>
</comment>
<dbReference type="PROSITE" id="PS50901">
    <property type="entry name" value="FTSK"/>
    <property type="match status" value="1"/>
</dbReference>
<dbReference type="Gene3D" id="1.10.10.10">
    <property type="entry name" value="Winged helix-like DNA-binding domain superfamily/Winged helix DNA-binding domain"/>
    <property type="match status" value="1"/>
</dbReference>
<feature type="binding site" evidence="9">
    <location>
        <begin position="470"/>
        <end position="477"/>
    </location>
    <ligand>
        <name>ATP</name>
        <dbReference type="ChEBI" id="CHEBI:30616"/>
    </ligand>
</feature>
<dbReference type="SUPFAM" id="SSF46785">
    <property type="entry name" value="Winged helix' DNA-binding domain"/>
    <property type="match status" value="1"/>
</dbReference>
<dbReference type="Pfam" id="PF09397">
    <property type="entry name" value="FtsK_gamma"/>
    <property type="match status" value="1"/>
</dbReference>
<keyword evidence="5" id="KW-0159">Chromosome partition</keyword>
<keyword evidence="4 9" id="KW-0547">Nucleotide-binding</keyword>
<dbReference type="Gene3D" id="3.40.50.300">
    <property type="entry name" value="P-loop containing nucleotide triphosphate hydrolases"/>
    <property type="match status" value="1"/>
</dbReference>
<feature type="transmembrane region" description="Helical" evidence="12">
    <location>
        <begin position="139"/>
        <end position="157"/>
    </location>
</feature>
<dbReference type="InterPro" id="IPR002543">
    <property type="entry name" value="FtsK_dom"/>
</dbReference>
<dbReference type="Gene3D" id="3.30.980.40">
    <property type="match status" value="1"/>
</dbReference>
<feature type="transmembrane region" description="Helical" evidence="12">
    <location>
        <begin position="93"/>
        <end position="113"/>
    </location>
</feature>
<protein>
    <recommendedName>
        <fullName evidence="3">DNA translocase FtsK</fullName>
    </recommendedName>
</protein>
<proteinExistence type="inferred from homology"/>
<dbReference type="InterPro" id="IPR036388">
    <property type="entry name" value="WH-like_DNA-bd_sf"/>
</dbReference>
<feature type="transmembrane region" description="Helical" evidence="12">
    <location>
        <begin position="56"/>
        <end position="81"/>
    </location>
</feature>
<evidence type="ECO:0000313" key="15">
    <source>
        <dbReference type="Proteomes" id="UP000500890"/>
    </source>
</evidence>
<dbReference type="AlphaFoldDB" id="A0A6G8AMK7"/>
<accession>A0A6G8AMK7</accession>
<dbReference type="CDD" id="cd01127">
    <property type="entry name" value="TrwB_TraG_TraD_VirD4"/>
    <property type="match status" value="1"/>
</dbReference>
<evidence type="ECO:0000256" key="3">
    <source>
        <dbReference type="ARBA" id="ARBA00020887"/>
    </source>
</evidence>
<evidence type="ECO:0000259" key="13">
    <source>
        <dbReference type="PROSITE" id="PS50901"/>
    </source>
</evidence>
<feature type="domain" description="FtsK" evidence="13">
    <location>
        <begin position="453"/>
        <end position="649"/>
    </location>
</feature>
<dbReference type="Proteomes" id="UP000500890">
    <property type="component" value="Chromosome"/>
</dbReference>
<feature type="region of interest" description="Disordered" evidence="11">
    <location>
        <begin position="705"/>
        <end position="724"/>
    </location>
</feature>
<dbReference type="Pfam" id="PF17854">
    <property type="entry name" value="FtsK_alpha"/>
    <property type="match status" value="1"/>
</dbReference>
<evidence type="ECO:0000256" key="7">
    <source>
        <dbReference type="ARBA" id="ARBA00023125"/>
    </source>
</evidence>
<evidence type="ECO:0000256" key="1">
    <source>
        <dbReference type="ARBA" id="ARBA00004141"/>
    </source>
</evidence>
<name>A0A6G8AMK7_9ENTE</name>
<evidence type="ECO:0000256" key="10">
    <source>
        <dbReference type="SAM" id="Coils"/>
    </source>
</evidence>
<dbReference type="InterPro" id="IPR003593">
    <property type="entry name" value="AAA+_ATPase"/>
</dbReference>
<keyword evidence="12" id="KW-0812">Transmembrane</keyword>
<keyword evidence="12" id="KW-0472">Membrane</keyword>